<feature type="chain" id="PRO_5037137368" evidence="2">
    <location>
        <begin position="40"/>
        <end position="120"/>
    </location>
</feature>
<dbReference type="EMBL" id="DYYG01000037">
    <property type="protein sequence ID" value="HJE24514.1"/>
    <property type="molecule type" value="Genomic_DNA"/>
</dbReference>
<evidence type="ECO:0000313" key="3">
    <source>
        <dbReference type="EMBL" id="HJE24514.1"/>
    </source>
</evidence>
<evidence type="ECO:0000256" key="2">
    <source>
        <dbReference type="SAM" id="SignalP"/>
    </source>
</evidence>
<accession>A0A921E3D7</accession>
<sequence>MGCAPVGPDRTTEDAMTFSKTTLRAAALLAGLMSTAALAQDPSVPQRGQDSDPKLPAPQEQVPEKVRPDSGTTGSTLSEKLEKSDGVIKPPSGVDPEIKTIAPDPNPNSMPVIKPPGTAK</sequence>
<reference evidence="3" key="1">
    <citation type="journal article" date="2021" name="PeerJ">
        <title>Extensive microbial diversity within the chicken gut microbiome revealed by metagenomics and culture.</title>
        <authorList>
            <person name="Gilroy R."/>
            <person name="Ravi A."/>
            <person name="Getino M."/>
            <person name="Pursley I."/>
            <person name="Horton D.L."/>
            <person name="Alikhan N.F."/>
            <person name="Baker D."/>
            <person name="Gharbi K."/>
            <person name="Hall N."/>
            <person name="Watson M."/>
            <person name="Adriaenssens E.M."/>
            <person name="Foster-Nyarko E."/>
            <person name="Jarju S."/>
            <person name="Secka A."/>
            <person name="Antonio M."/>
            <person name="Oren A."/>
            <person name="Chaudhuri R.R."/>
            <person name="La Ragione R."/>
            <person name="Hildebrand F."/>
            <person name="Pallen M.J."/>
        </authorList>
    </citation>
    <scope>NUCLEOTIDE SEQUENCE</scope>
    <source>
        <strain evidence="3">316</strain>
    </source>
</reference>
<feature type="signal peptide" evidence="2">
    <location>
        <begin position="1"/>
        <end position="39"/>
    </location>
</feature>
<keyword evidence="2" id="KW-0732">Signal</keyword>
<dbReference type="AlphaFoldDB" id="A0A921E3D7"/>
<feature type="region of interest" description="Disordered" evidence="1">
    <location>
        <begin position="39"/>
        <end position="120"/>
    </location>
</feature>
<evidence type="ECO:0000256" key="1">
    <source>
        <dbReference type="SAM" id="MobiDB-lite"/>
    </source>
</evidence>
<protein>
    <submittedName>
        <fullName evidence="3">Uncharacterized protein</fullName>
    </submittedName>
</protein>
<proteinExistence type="predicted"/>
<organism evidence="3 4">
    <name type="scientific">Methylorubrum populi</name>
    <dbReference type="NCBI Taxonomy" id="223967"/>
    <lineage>
        <taxon>Bacteria</taxon>
        <taxon>Pseudomonadati</taxon>
        <taxon>Pseudomonadota</taxon>
        <taxon>Alphaproteobacteria</taxon>
        <taxon>Hyphomicrobiales</taxon>
        <taxon>Methylobacteriaceae</taxon>
        <taxon>Methylorubrum</taxon>
    </lineage>
</organism>
<comment type="caution">
    <text evidence="3">The sequence shown here is derived from an EMBL/GenBank/DDBJ whole genome shotgun (WGS) entry which is preliminary data.</text>
</comment>
<evidence type="ECO:0000313" key="4">
    <source>
        <dbReference type="Proteomes" id="UP000742631"/>
    </source>
</evidence>
<gene>
    <name evidence="3" type="ORF">K8W01_12730</name>
</gene>
<dbReference type="Proteomes" id="UP000742631">
    <property type="component" value="Unassembled WGS sequence"/>
</dbReference>
<name>A0A921E3D7_9HYPH</name>
<reference evidence="3" key="2">
    <citation type="submission" date="2021-09" db="EMBL/GenBank/DDBJ databases">
        <authorList>
            <person name="Gilroy R."/>
        </authorList>
    </citation>
    <scope>NUCLEOTIDE SEQUENCE</scope>
    <source>
        <strain evidence="3">316</strain>
    </source>
</reference>